<dbReference type="PANTHER" id="PTHR34698">
    <property type="entry name" value="5-OXOPROLINASE SUBUNIT B"/>
    <property type="match status" value="1"/>
</dbReference>
<gene>
    <name evidence="5" type="ORF">SAMN05444682_10971</name>
</gene>
<protein>
    <submittedName>
        <fullName evidence="5">Inhibitor of KinA</fullName>
    </submittedName>
</protein>
<dbReference type="InterPro" id="IPR010016">
    <property type="entry name" value="PxpB"/>
</dbReference>
<evidence type="ECO:0000256" key="3">
    <source>
        <dbReference type="ARBA" id="ARBA00022840"/>
    </source>
</evidence>
<evidence type="ECO:0000256" key="1">
    <source>
        <dbReference type="ARBA" id="ARBA00022741"/>
    </source>
</evidence>
<dbReference type="SMART" id="SM00796">
    <property type="entry name" value="AHS1"/>
    <property type="match status" value="1"/>
</dbReference>
<dbReference type="GO" id="GO:0005524">
    <property type="term" value="F:ATP binding"/>
    <property type="evidence" value="ECO:0007669"/>
    <property type="project" value="UniProtKB-KW"/>
</dbReference>
<dbReference type="SUPFAM" id="SSF160467">
    <property type="entry name" value="PH0987 N-terminal domain-like"/>
    <property type="match status" value="1"/>
</dbReference>
<dbReference type="STRING" id="1477437.SAMN05444682_10971"/>
<organism evidence="5 6">
    <name type="scientific">Parapedobacter indicus</name>
    <dbReference type="NCBI Taxonomy" id="1477437"/>
    <lineage>
        <taxon>Bacteria</taxon>
        <taxon>Pseudomonadati</taxon>
        <taxon>Bacteroidota</taxon>
        <taxon>Sphingobacteriia</taxon>
        <taxon>Sphingobacteriales</taxon>
        <taxon>Sphingobacteriaceae</taxon>
        <taxon>Parapedobacter</taxon>
    </lineage>
</organism>
<dbReference type="AlphaFoldDB" id="A0A1I3QP34"/>
<dbReference type="NCBIfam" id="TIGR00370">
    <property type="entry name" value="5-oxoprolinase subunit PxpB"/>
    <property type="match status" value="1"/>
</dbReference>
<evidence type="ECO:0000256" key="2">
    <source>
        <dbReference type="ARBA" id="ARBA00022801"/>
    </source>
</evidence>
<proteinExistence type="predicted"/>
<dbReference type="InterPro" id="IPR029000">
    <property type="entry name" value="Cyclophilin-like_dom_sf"/>
</dbReference>
<evidence type="ECO:0000259" key="4">
    <source>
        <dbReference type="SMART" id="SM00796"/>
    </source>
</evidence>
<dbReference type="Proteomes" id="UP000198670">
    <property type="component" value="Unassembled WGS sequence"/>
</dbReference>
<dbReference type="PANTHER" id="PTHR34698:SF2">
    <property type="entry name" value="5-OXOPROLINASE SUBUNIT B"/>
    <property type="match status" value="1"/>
</dbReference>
<dbReference type="GO" id="GO:0016787">
    <property type="term" value="F:hydrolase activity"/>
    <property type="evidence" value="ECO:0007669"/>
    <property type="project" value="UniProtKB-KW"/>
</dbReference>
<evidence type="ECO:0000313" key="6">
    <source>
        <dbReference type="Proteomes" id="UP000198670"/>
    </source>
</evidence>
<feature type="domain" description="Carboxyltransferase" evidence="4">
    <location>
        <begin position="11"/>
        <end position="222"/>
    </location>
</feature>
<reference evidence="5 6" key="1">
    <citation type="submission" date="2016-10" db="EMBL/GenBank/DDBJ databases">
        <authorList>
            <person name="de Groot N.N."/>
        </authorList>
    </citation>
    <scope>NUCLEOTIDE SEQUENCE [LARGE SCALE GENOMIC DNA]</scope>
    <source>
        <strain evidence="5 6">RK1</strain>
    </source>
</reference>
<dbReference type="Pfam" id="PF02682">
    <property type="entry name" value="CT_C_D"/>
    <property type="match status" value="1"/>
</dbReference>
<sequence>MDLLSEFAETFTIYSLCEYAVTLEFDDEIAAKTLDRIVRFNTQLNEHPFDGFRTTVPAYTTLSVFFDPIQVMQSSQLRGINCFQRVSDYLKELRYMPGKTAAYPSNAVTIPICYGGEFGPDLDEVAHRNGLTPAEVVQQHSTALYHVYLIGFTPGFPYLGGLPQQLATPRKPTPRPLVPHGSVGIAGKQTGIYPQDTPGGWQIIGRTPLPLFDATNRPPARLKAGDQVVFQPISPEQFYTNS</sequence>
<keyword evidence="6" id="KW-1185">Reference proteome</keyword>
<dbReference type="RefSeq" id="WP_090628997.1">
    <property type="nucleotide sequence ID" value="NZ_FOQO01000009.1"/>
</dbReference>
<dbReference type="SUPFAM" id="SSF50891">
    <property type="entry name" value="Cyclophilin-like"/>
    <property type="match status" value="1"/>
</dbReference>
<dbReference type="OrthoDB" id="9778567at2"/>
<dbReference type="EMBL" id="FOQO01000009">
    <property type="protein sequence ID" value="SFJ35848.1"/>
    <property type="molecule type" value="Genomic_DNA"/>
</dbReference>
<dbReference type="InterPro" id="IPR003833">
    <property type="entry name" value="CT_C_D"/>
</dbReference>
<dbReference type="Gene3D" id="3.30.1360.40">
    <property type="match status" value="1"/>
</dbReference>
<evidence type="ECO:0000313" key="5">
    <source>
        <dbReference type="EMBL" id="SFJ35848.1"/>
    </source>
</evidence>
<dbReference type="Gene3D" id="2.40.100.10">
    <property type="entry name" value="Cyclophilin-like"/>
    <property type="match status" value="1"/>
</dbReference>
<accession>A0A1I3QP34</accession>
<keyword evidence="2" id="KW-0378">Hydrolase</keyword>
<keyword evidence="1" id="KW-0547">Nucleotide-binding</keyword>
<name>A0A1I3QP34_9SPHI</name>
<keyword evidence="3" id="KW-0067">ATP-binding</keyword>